<feature type="transmembrane region" description="Helical" evidence="6">
    <location>
        <begin position="303"/>
        <end position="326"/>
    </location>
</feature>
<dbReference type="RefSeq" id="WP_126307429.1">
    <property type="nucleotide sequence ID" value="NZ_AP018449.1"/>
</dbReference>
<dbReference type="AlphaFoldDB" id="A0A348AHR5"/>
<evidence type="ECO:0000256" key="2">
    <source>
        <dbReference type="ARBA" id="ARBA00022448"/>
    </source>
</evidence>
<dbReference type="Pfam" id="PF07690">
    <property type="entry name" value="MFS_1"/>
    <property type="match status" value="1"/>
</dbReference>
<feature type="transmembrane region" description="Helical" evidence="6">
    <location>
        <begin position="338"/>
        <end position="357"/>
    </location>
</feature>
<dbReference type="PANTHER" id="PTHR43129:SF1">
    <property type="entry name" value="FOSMIDOMYCIN RESISTANCE PROTEIN"/>
    <property type="match status" value="1"/>
</dbReference>
<keyword evidence="4 6" id="KW-1133">Transmembrane helix</keyword>
<evidence type="ECO:0000256" key="3">
    <source>
        <dbReference type="ARBA" id="ARBA00022692"/>
    </source>
</evidence>
<dbReference type="PANTHER" id="PTHR43129">
    <property type="entry name" value="FOSMIDOMYCIN RESISTANCE PROTEIN"/>
    <property type="match status" value="1"/>
</dbReference>
<dbReference type="SUPFAM" id="SSF103473">
    <property type="entry name" value="MFS general substrate transporter"/>
    <property type="match status" value="1"/>
</dbReference>
<feature type="transmembrane region" description="Helical" evidence="6">
    <location>
        <begin position="75"/>
        <end position="97"/>
    </location>
</feature>
<protein>
    <submittedName>
        <fullName evidence="8">Fosmidomycin resistance protein</fullName>
    </submittedName>
</protein>
<feature type="transmembrane region" description="Helical" evidence="6">
    <location>
        <begin position="167"/>
        <end position="187"/>
    </location>
</feature>
<organism evidence="8 9">
    <name type="scientific">Methylomusa anaerophila</name>
    <dbReference type="NCBI Taxonomy" id="1930071"/>
    <lineage>
        <taxon>Bacteria</taxon>
        <taxon>Bacillati</taxon>
        <taxon>Bacillota</taxon>
        <taxon>Negativicutes</taxon>
        <taxon>Selenomonadales</taxon>
        <taxon>Sporomusaceae</taxon>
        <taxon>Methylomusa</taxon>
    </lineage>
</organism>
<evidence type="ECO:0000256" key="4">
    <source>
        <dbReference type="ARBA" id="ARBA00022989"/>
    </source>
</evidence>
<feature type="domain" description="Major facilitator superfamily (MFS) profile" evidence="7">
    <location>
        <begin position="13"/>
        <end position="391"/>
    </location>
</feature>
<evidence type="ECO:0000256" key="6">
    <source>
        <dbReference type="SAM" id="Phobius"/>
    </source>
</evidence>
<keyword evidence="9" id="KW-1185">Reference proteome</keyword>
<accession>A0A348AHR5</accession>
<evidence type="ECO:0000313" key="8">
    <source>
        <dbReference type="EMBL" id="BBB90613.1"/>
    </source>
</evidence>
<keyword evidence="5 6" id="KW-0472">Membrane</keyword>
<feature type="transmembrane region" description="Helical" evidence="6">
    <location>
        <begin position="247"/>
        <end position="268"/>
    </location>
</feature>
<dbReference type="Proteomes" id="UP000276437">
    <property type="component" value="Chromosome"/>
</dbReference>
<comment type="subcellular location">
    <subcellularLocation>
        <location evidence="1">Cell membrane</location>
        <topology evidence="1">Multi-pass membrane protein</topology>
    </subcellularLocation>
</comment>
<dbReference type="EMBL" id="AP018449">
    <property type="protein sequence ID" value="BBB90613.1"/>
    <property type="molecule type" value="Genomic_DNA"/>
</dbReference>
<feature type="transmembrane region" description="Helical" evidence="6">
    <location>
        <begin position="103"/>
        <end position="125"/>
    </location>
</feature>
<dbReference type="InterPro" id="IPR020846">
    <property type="entry name" value="MFS_dom"/>
</dbReference>
<dbReference type="KEGG" id="mana:MAMMFC1_01267"/>
<dbReference type="OrthoDB" id="9770492at2"/>
<dbReference type="PROSITE" id="PS50850">
    <property type="entry name" value="MFS"/>
    <property type="match status" value="1"/>
</dbReference>
<evidence type="ECO:0000256" key="1">
    <source>
        <dbReference type="ARBA" id="ARBA00004651"/>
    </source>
</evidence>
<dbReference type="GO" id="GO:0022857">
    <property type="term" value="F:transmembrane transporter activity"/>
    <property type="evidence" value="ECO:0007669"/>
    <property type="project" value="InterPro"/>
</dbReference>
<dbReference type="GO" id="GO:0005886">
    <property type="term" value="C:plasma membrane"/>
    <property type="evidence" value="ECO:0007669"/>
    <property type="project" value="UniProtKB-SubCell"/>
</dbReference>
<dbReference type="Gene3D" id="1.20.1250.20">
    <property type="entry name" value="MFS general substrate transporter like domains"/>
    <property type="match status" value="2"/>
</dbReference>
<feature type="transmembrane region" description="Helical" evidence="6">
    <location>
        <begin position="42"/>
        <end position="63"/>
    </location>
</feature>
<feature type="transmembrane region" description="Helical" evidence="6">
    <location>
        <begin position="12"/>
        <end position="30"/>
    </location>
</feature>
<dbReference type="InterPro" id="IPR036259">
    <property type="entry name" value="MFS_trans_sf"/>
</dbReference>
<sequence>MVNNTVGKSAWYNVSVLTAAHFMSDFYAVFLPPLLPFLMTKLGMSLTMSGILVMVNSVVSSVFQPVCGYYIDKSGYSWLLIFTLPVSAVFICVAGLVESQAALFAVVVLSGLAITIFHPLGSSLVGRVTPETGKGRAMSVFIFGGNVGCAVSPAVVVWLLADYGAGSLLWLIVPGLIVTWLCYQAGLHQVAVASPSLEISSAPCSSRPWYKSGSLLLLNAVMALRSWAQIVISTFLPVMLIQLGYPAAISGSMLFVFMFAAAIGGVIGGHIGDKFGGKNCIVWLLLISLPAAYWFFQTREITWLSWVALAVAGAALQGVLPPSIVWAQELLPDNAAMASGMMLGLSFGLGGIGAAITGALADHAGVQPALMWTLISVILALLLAAVIPDPRRQSAAIRQEAGSL</sequence>
<dbReference type="CDD" id="cd17478">
    <property type="entry name" value="MFS_FsR"/>
    <property type="match status" value="1"/>
</dbReference>
<proteinExistence type="predicted"/>
<dbReference type="InterPro" id="IPR011701">
    <property type="entry name" value="MFS"/>
</dbReference>
<evidence type="ECO:0000256" key="5">
    <source>
        <dbReference type="ARBA" id="ARBA00023136"/>
    </source>
</evidence>
<feature type="transmembrane region" description="Helical" evidence="6">
    <location>
        <begin position="280"/>
        <end position="297"/>
    </location>
</feature>
<evidence type="ECO:0000313" key="9">
    <source>
        <dbReference type="Proteomes" id="UP000276437"/>
    </source>
</evidence>
<feature type="transmembrane region" description="Helical" evidence="6">
    <location>
        <begin position="369"/>
        <end position="388"/>
    </location>
</feature>
<keyword evidence="2" id="KW-0813">Transport</keyword>
<reference evidence="8 9" key="1">
    <citation type="journal article" date="2018" name="Int. J. Syst. Evol. Microbiol.">
        <title>Methylomusa anaerophila gen. nov., sp. nov., an anaerobic methanol-utilizing bacterium isolated from a microbial fuel cell.</title>
        <authorList>
            <person name="Amano N."/>
            <person name="Yamamuro A."/>
            <person name="Miyahara M."/>
            <person name="Kouzuma A."/>
            <person name="Abe T."/>
            <person name="Watanabe K."/>
        </authorList>
    </citation>
    <scope>NUCLEOTIDE SEQUENCE [LARGE SCALE GENOMIC DNA]</scope>
    <source>
        <strain evidence="8 9">MMFC1</strain>
    </source>
</reference>
<keyword evidence="3 6" id="KW-0812">Transmembrane</keyword>
<gene>
    <name evidence="8" type="primary">fsr_2</name>
    <name evidence="8" type="ORF">MAMMFC1_01267</name>
</gene>
<name>A0A348AHR5_9FIRM</name>
<feature type="transmembrane region" description="Helical" evidence="6">
    <location>
        <begin position="215"/>
        <end position="241"/>
    </location>
</feature>
<feature type="transmembrane region" description="Helical" evidence="6">
    <location>
        <begin position="137"/>
        <end position="161"/>
    </location>
</feature>
<evidence type="ECO:0000259" key="7">
    <source>
        <dbReference type="PROSITE" id="PS50850"/>
    </source>
</evidence>